<reference evidence="1 2" key="1">
    <citation type="journal article" date="2017" name="Nat. Commun.">
        <title>Genome assembly with in vitro proximity ligation data and whole-genome triplication in lettuce.</title>
        <authorList>
            <person name="Reyes-Chin-Wo S."/>
            <person name="Wang Z."/>
            <person name="Yang X."/>
            <person name="Kozik A."/>
            <person name="Arikit S."/>
            <person name="Song C."/>
            <person name="Xia L."/>
            <person name="Froenicke L."/>
            <person name="Lavelle D.O."/>
            <person name="Truco M.J."/>
            <person name="Xia R."/>
            <person name="Zhu S."/>
            <person name="Xu C."/>
            <person name="Xu H."/>
            <person name="Xu X."/>
            <person name="Cox K."/>
            <person name="Korf I."/>
            <person name="Meyers B.C."/>
            <person name="Michelmore R.W."/>
        </authorList>
    </citation>
    <scope>NUCLEOTIDE SEQUENCE [LARGE SCALE GENOMIC DNA]</scope>
    <source>
        <strain evidence="2">cv. Salinas</strain>
        <tissue evidence="1">Seedlings</tissue>
    </source>
</reference>
<dbReference type="EMBL" id="NBSK02000004">
    <property type="protein sequence ID" value="KAJ0212901.1"/>
    <property type="molecule type" value="Genomic_DNA"/>
</dbReference>
<sequence length="125" mass="14175">MKSELELNWNDLSRCSWWSMLKVKIGVIGLTCERYKNRSSSRVETEIIDRVDLIQNSYCEPVLGTMGLIGIKIFVFVGESLESGRFAMFAFTGHSGIIANGLTHELQNSDQNWNEMLYGVAFVTM</sequence>
<name>A0A9R1XH91_LACSA</name>
<comment type="caution">
    <text evidence="1">The sequence shown here is derived from an EMBL/GenBank/DDBJ whole genome shotgun (WGS) entry which is preliminary data.</text>
</comment>
<dbReference type="Proteomes" id="UP000235145">
    <property type="component" value="Unassembled WGS sequence"/>
</dbReference>
<proteinExistence type="predicted"/>
<keyword evidence="2" id="KW-1185">Reference proteome</keyword>
<gene>
    <name evidence="1" type="ORF">LSAT_V11C400211090</name>
</gene>
<evidence type="ECO:0000313" key="1">
    <source>
        <dbReference type="EMBL" id="KAJ0212901.1"/>
    </source>
</evidence>
<evidence type="ECO:0000313" key="2">
    <source>
        <dbReference type="Proteomes" id="UP000235145"/>
    </source>
</evidence>
<protein>
    <submittedName>
        <fullName evidence="1">Uncharacterized protein</fullName>
    </submittedName>
</protein>
<accession>A0A9R1XH91</accession>
<dbReference type="AlphaFoldDB" id="A0A9R1XH91"/>
<organism evidence="1 2">
    <name type="scientific">Lactuca sativa</name>
    <name type="common">Garden lettuce</name>
    <dbReference type="NCBI Taxonomy" id="4236"/>
    <lineage>
        <taxon>Eukaryota</taxon>
        <taxon>Viridiplantae</taxon>
        <taxon>Streptophyta</taxon>
        <taxon>Embryophyta</taxon>
        <taxon>Tracheophyta</taxon>
        <taxon>Spermatophyta</taxon>
        <taxon>Magnoliopsida</taxon>
        <taxon>eudicotyledons</taxon>
        <taxon>Gunneridae</taxon>
        <taxon>Pentapetalae</taxon>
        <taxon>asterids</taxon>
        <taxon>campanulids</taxon>
        <taxon>Asterales</taxon>
        <taxon>Asteraceae</taxon>
        <taxon>Cichorioideae</taxon>
        <taxon>Cichorieae</taxon>
        <taxon>Lactucinae</taxon>
        <taxon>Lactuca</taxon>
    </lineage>
</organism>